<proteinExistence type="predicted"/>
<name>A0A1Y2A550_9PLEO</name>
<protein>
    <submittedName>
        <fullName evidence="1">Uncharacterized protein</fullName>
    </submittedName>
</protein>
<accession>A0A1Y2A550</accession>
<dbReference type="EMBL" id="MCFA01000012">
    <property type="protein sequence ID" value="ORY17437.1"/>
    <property type="molecule type" value="Genomic_DNA"/>
</dbReference>
<organism evidence="1 2">
    <name type="scientific">Clohesyomyces aquaticus</name>
    <dbReference type="NCBI Taxonomy" id="1231657"/>
    <lineage>
        <taxon>Eukaryota</taxon>
        <taxon>Fungi</taxon>
        <taxon>Dikarya</taxon>
        <taxon>Ascomycota</taxon>
        <taxon>Pezizomycotina</taxon>
        <taxon>Dothideomycetes</taxon>
        <taxon>Pleosporomycetidae</taxon>
        <taxon>Pleosporales</taxon>
        <taxon>Lindgomycetaceae</taxon>
        <taxon>Clohesyomyces</taxon>
    </lineage>
</organism>
<dbReference type="AlphaFoldDB" id="A0A1Y2A550"/>
<evidence type="ECO:0000313" key="1">
    <source>
        <dbReference type="EMBL" id="ORY17437.1"/>
    </source>
</evidence>
<comment type="caution">
    <text evidence="1">The sequence shown here is derived from an EMBL/GenBank/DDBJ whole genome shotgun (WGS) entry which is preliminary data.</text>
</comment>
<reference evidence="1 2" key="1">
    <citation type="submission" date="2016-07" db="EMBL/GenBank/DDBJ databases">
        <title>Pervasive Adenine N6-methylation of Active Genes in Fungi.</title>
        <authorList>
            <consortium name="DOE Joint Genome Institute"/>
            <person name="Mondo S.J."/>
            <person name="Dannebaum R.O."/>
            <person name="Kuo R.C."/>
            <person name="Labutti K."/>
            <person name="Haridas S."/>
            <person name="Kuo A."/>
            <person name="Salamov A."/>
            <person name="Ahrendt S.R."/>
            <person name="Lipzen A."/>
            <person name="Sullivan W."/>
            <person name="Andreopoulos W.B."/>
            <person name="Clum A."/>
            <person name="Lindquist E."/>
            <person name="Daum C."/>
            <person name="Ramamoorthy G.K."/>
            <person name="Gryganskyi A."/>
            <person name="Culley D."/>
            <person name="Magnuson J.K."/>
            <person name="James T.Y."/>
            <person name="O'Malley M.A."/>
            <person name="Stajich J.E."/>
            <person name="Spatafora J.W."/>
            <person name="Visel A."/>
            <person name="Grigoriev I.V."/>
        </authorList>
    </citation>
    <scope>NUCLEOTIDE SEQUENCE [LARGE SCALE GENOMIC DNA]</scope>
    <source>
        <strain evidence="1 2">CBS 115471</strain>
    </source>
</reference>
<evidence type="ECO:0000313" key="2">
    <source>
        <dbReference type="Proteomes" id="UP000193144"/>
    </source>
</evidence>
<sequence length="161" mass="18172">MPTKQELIQHIRANWGRQPFSRWIPRSHWHKSPFGRLDSTGLCWQNNVLAGLVKLSSMKKKPRHRFEVRNALSDAVIGRQVDLPDDGSTLTANDVQDVIDAFEWEVSVVDIQSAHQGMPTGTSGLIRRTIMLQTIAFLRVWNSCEEAYAAENDSAGDDGSW</sequence>
<gene>
    <name evidence="1" type="ORF">BCR34DRAFT_555426</name>
</gene>
<keyword evidence="2" id="KW-1185">Reference proteome</keyword>
<dbReference type="Proteomes" id="UP000193144">
    <property type="component" value="Unassembled WGS sequence"/>
</dbReference>